<gene>
    <name evidence="2" type="ORF">HINF_LOCUS22207</name>
</gene>
<evidence type="ECO:0000313" key="2">
    <source>
        <dbReference type="EMBL" id="CAL6010698.1"/>
    </source>
</evidence>
<accession>A0ABP1I703</accession>
<evidence type="ECO:0000256" key="1">
    <source>
        <dbReference type="SAM" id="Phobius"/>
    </source>
</evidence>
<reference evidence="2 3" key="1">
    <citation type="submission" date="2024-07" db="EMBL/GenBank/DDBJ databases">
        <authorList>
            <person name="Akdeniz Z."/>
        </authorList>
    </citation>
    <scope>NUCLEOTIDE SEQUENCE [LARGE SCALE GENOMIC DNA]</scope>
</reference>
<organism evidence="2 3">
    <name type="scientific">Hexamita inflata</name>
    <dbReference type="NCBI Taxonomy" id="28002"/>
    <lineage>
        <taxon>Eukaryota</taxon>
        <taxon>Metamonada</taxon>
        <taxon>Diplomonadida</taxon>
        <taxon>Hexamitidae</taxon>
        <taxon>Hexamitinae</taxon>
        <taxon>Hexamita</taxon>
    </lineage>
</organism>
<dbReference type="Proteomes" id="UP001642409">
    <property type="component" value="Unassembled WGS sequence"/>
</dbReference>
<keyword evidence="1" id="KW-0812">Transmembrane</keyword>
<comment type="caution">
    <text evidence="2">The sequence shown here is derived from an EMBL/GenBank/DDBJ whole genome shotgun (WGS) entry which is preliminary data.</text>
</comment>
<keyword evidence="1" id="KW-0472">Membrane</keyword>
<dbReference type="EMBL" id="CAXDID020000062">
    <property type="protein sequence ID" value="CAL6010698.1"/>
    <property type="molecule type" value="Genomic_DNA"/>
</dbReference>
<keyword evidence="3" id="KW-1185">Reference proteome</keyword>
<evidence type="ECO:0000313" key="3">
    <source>
        <dbReference type="Proteomes" id="UP001642409"/>
    </source>
</evidence>
<keyword evidence="1" id="KW-1133">Transmembrane helix</keyword>
<name>A0ABP1I703_9EUKA</name>
<proteinExistence type="predicted"/>
<protein>
    <submittedName>
        <fullName evidence="2">Uncharacterized protein</fullName>
    </submittedName>
</protein>
<sequence>MFILNLVLNKELRTFAQCFSPASYIVGSRVTRVMTLHLIPNPLFEYITSDNMCQVLNGKASTVYMYLNSATNTTIKIPSSGAAIAFRYYYNKKITVTYKYSTQSLYDATLTATFGAFQVFLDDKYEVNGSVSDVYHTLSNQSSCFADTRLSYSLIDDWFAFDVVPQDCTVPTFTPYFQYKKDNKWARVPIRSVATTNKFLIGGEFTTANTAFLNIKRYLLSPYAPTEISKYTAAEKLIVDDFIKRFKADNTLDVRLSVDYPIIGSTFGAITSPAEFIFSNNSLNCYNSLTPRASLNNNELVIVTGLNGTLSCLEVEATDPDYAFAQNIKQKHSKVVLNLEVNVNETQFFFNKTIPINEFLQNPQIFFDVPEDQMKYLMNQTEDGNVQVYVEIQDIDGKYLVDFNTQYIPILRTCIDKIVAHQKKNHLEIVTWMKEGDRCQTKEALNSSLNLSVIIKGDTGYKLQQIYSTNVTTNYTEKTIRTVLSCTMDIEHTPDVCEANRENVMKAKNKDNAVYYYVTDSEYVQTTYMIIDTQKNTMTISLGIFGGLILVVAVCISVMLQKSKISSTEHN</sequence>
<feature type="transmembrane region" description="Helical" evidence="1">
    <location>
        <begin position="538"/>
        <end position="560"/>
    </location>
</feature>